<keyword evidence="1" id="KW-0472">Membrane</keyword>
<sequence length="245" mass="27121">MLQDNARLSNDLIRWLKLLALPRWAKVALAIIMLFTLANALGLLVNGMLSRDKDAIAAGITMMTVGLPVGLMVVALVFGDGGLRRLKSLTHSVLNEDIPTALHENFNARPFEPAGWIPRLHTRTNGCCADYHVLPPGAETKTAILHFIVELNVNKVNLVLLLPHAPDLEYATAYFKRSSSLQSCLEGAQREGYALSDTPEHRSGMTGLVLTRTLHEDFLLDPARRLYFAQDLAFFIRGMIEAHRG</sequence>
<keyword evidence="1" id="KW-1133">Transmembrane helix</keyword>
<feature type="transmembrane region" description="Helical" evidence="1">
    <location>
        <begin position="27"/>
        <end position="49"/>
    </location>
</feature>
<evidence type="ECO:0000256" key="1">
    <source>
        <dbReference type="SAM" id="Phobius"/>
    </source>
</evidence>
<dbReference type="EMBL" id="SNYL01000007">
    <property type="protein sequence ID" value="TDQ43268.1"/>
    <property type="molecule type" value="Genomic_DNA"/>
</dbReference>
<protein>
    <submittedName>
        <fullName evidence="2">Uncharacterized protein</fullName>
    </submittedName>
</protein>
<dbReference type="Proteomes" id="UP000295510">
    <property type="component" value="Unassembled WGS sequence"/>
</dbReference>
<keyword evidence="3" id="KW-1185">Reference proteome</keyword>
<dbReference type="OrthoDB" id="6850253at2"/>
<gene>
    <name evidence="2" type="ORF">DFR43_10736</name>
</gene>
<name>A0A4R6U9J6_9BURK</name>
<evidence type="ECO:0000313" key="3">
    <source>
        <dbReference type="Proteomes" id="UP000295510"/>
    </source>
</evidence>
<dbReference type="AlphaFoldDB" id="A0A4R6U9J6"/>
<evidence type="ECO:0000313" key="2">
    <source>
        <dbReference type="EMBL" id="TDQ43268.1"/>
    </source>
</evidence>
<reference evidence="2 3" key="1">
    <citation type="submission" date="2019-03" db="EMBL/GenBank/DDBJ databases">
        <title>Genomic Encyclopedia of Type Strains, Phase IV (KMG-IV): sequencing the most valuable type-strain genomes for metagenomic binning, comparative biology and taxonomic classification.</title>
        <authorList>
            <person name="Goeker M."/>
        </authorList>
    </citation>
    <scope>NUCLEOTIDE SEQUENCE [LARGE SCALE GENOMIC DNA]</scope>
    <source>
        <strain evidence="2 3">DSM 19605</strain>
    </source>
</reference>
<dbReference type="RefSeq" id="WP_133597133.1">
    <property type="nucleotide sequence ID" value="NZ_SNYL01000007.1"/>
</dbReference>
<proteinExistence type="predicted"/>
<accession>A0A4R6U9J6</accession>
<organism evidence="2 3">
    <name type="scientific">Tepidicella xavieri</name>
    <dbReference type="NCBI Taxonomy" id="360241"/>
    <lineage>
        <taxon>Bacteria</taxon>
        <taxon>Pseudomonadati</taxon>
        <taxon>Pseudomonadota</taxon>
        <taxon>Betaproteobacteria</taxon>
        <taxon>Burkholderiales</taxon>
        <taxon>Tepidicella</taxon>
    </lineage>
</organism>
<comment type="caution">
    <text evidence="2">The sequence shown here is derived from an EMBL/GenBank/DDBJ whole genome shotgun (WGS) entry which is preliminary data.</text>
</comment>
<feature type="transmembrane region" description="Helical" evidence="1">
    <location>
        <begin position="55"/>
        <end position="78"/>
    </location>
</feature>
<keyword evidence="1" id="KW-0812">Transmembrane</keyword>